<organism evidence="13 14">
    <name type="scientific">Sarcophilus harrisii</name>
    <name type="common">Tasmanian devil</name>
    <name type="synonym">Sarcophilus laniarius</name>
    <dbReference type="NCBI Taxonomy" id="9305"/>
    <lineage>
        <taxon>Eukaryota</taxon>
        <taxon>Metazoa</taxon>
        <taxon>Chordata</taxon>
        <taxon>Craniata</taxon>
        <taxon>Vertebrata</taxon>
        <taxon>Euteleostomi</taxon>
        <taxon>Mammalia</taxon>
        <taxon>Metatheria</taxon>
        <taxon>Dasyuromorphia</taxon>
        <taxon>Dasyuridae</taxon>
        <taxon>Sarcophilus</taxon>
    </lineage>
</organism>
<feature type="transmembrane region" description="Helical" evidence="12">
    <location>
        <begin position="65"/>
        <end position="88"/>
    </location>
</feature>
<evidence type="ECO:0000256" key="5">
    <source>
        <dbReference type="ARBA" id="ARBA00022475"/>
    </source>
</evidence>
<reference evidence="13" key="3">
    <citation type="submission" date="2025-09" db="UniProtKB">
        <authorList>
            <consortium name="Ensembl"/>
        </authorList>
    </citation>
    <scope>IDENTIFICATION</scope>
</reference>
<name>A0A7N4PQC2_SARHA</name>
<evidence type="ECO:0000256" key="7">
    <source>
        <dbReference type="ARBA" id="ARBA00022989"/>
    </source>
</evidence>
<dbReference type="GO" id="GO:0005886">
    <property type="term" value="C:plasma membrane"/>
    <property type="evidence" value="ECO:0007669"/>
    <property type="project" value="UniProtKB-SubCell"/>
</dbReference>
<keyword evidence="9" id="KW-0325">Glycoprotein</keyword>
<dbReference type="InterPro" id="IPR007603">
    <property type="entry name" value="Choline_transptr-like"/>
</dbReference>
<comment type="function">
    <text evidence="12">Choline transporter.</text>
</comment>
<keyword evidence="4" id="KW-0050">Antiport</keyword>
<dbReference type="GO" id="GO:0015220">
    <property type="term" value="F:choline transmembrane transporter activity"/>
    <property type="evidence" value="ECO:0007669"/>
    <property type="project" value="Ensembl"/>
</dbReference>
<evidence type="ECO:0000256" key="10">
    <source>
        <dbReference type="ARBA" id="ARBA00035093"/>
    </source>
</evidence>
<feature type="transmembrane region" description="Helical" evidence="12">
    <location>
        <begin position="286"/>
        <end position="304"/>
    </location>
</feature>
<feature type="transmembrane region" description="Helical" evidence="12">
    <location>
        <begin position="644"/>
        <end position="668"/>
    </location>
</feature>
<comment type="catalytic activity">
    <reaction evidence="10">
        <text>choline(out) + n H(+)(in) = choline(in) + n H(+)(out)</text>
        <dbReference type="Rhea" id="RHEA:75463"/>
        <dbReference type="ChEBI" id="CHEBI:15354"/>
        <dbReference type="ChEBI" id="CHEBI:15378"/>
    </reaction>
</comment>
<evidence type="ECO:0000256" key="1">
    <source>
        <dbReference type="ARBA" id="ARBA00004651"/>
    </source>
</evidence>
<evidence type="ECO:0000256" key="6">
    <source>
        <dbReference type="ARBA" id="ARBA00022692"/>
    </source>
</evidence>
<evidence type="ECO:0000313" key="13">
    <source>
        <dbReference type="Ensembl" id="ENSSHAP00000040721.1"/>
    </source>
</evidence>
<comment type="subcellular location">
    <subcellularLocation>
        <location evidence="1 12">Cell membrane</location>
        <topology evidence="1 12">Multi-pass membrane protein</topology>
    </subcellularLocation>
</comment>
<reference evidence="13 14" key="1">
    <citation type="journal article" date="2011" name="Proc. Natl. Acad. Sci. U.S.A.">
        <title>Genetic diversity and population structure of the endangered marsupial Sarcophilus harrisii (Tasmanian devil).</title>
        <authorList>
            <person name="Miller W."/>
            <person name="Hayes V.M."/>
            <person name="Ratan A."/>
            <person name="Petersen D.C."/>
            <person name="Wittekindt N.E."/>
            <person name="Miller J."/>
            <person name="Walenz B."/>
            <person name="Knight J."/>
            <person name="Qi J."/>
            <person name="Zhao F."/>
            <person name="Wang Q."/>
            <person name="Bedoya-Reina O.C."/>
            <person name="Katiyar N."/>
            <person name="Tomsho L.P."/>
            <person name="Kasson L.M."/>
            <person name="Hardie R.A."/>
            <person name="Woodbridge P."/>
            <person name="Tindall E.A."/>
            <person name="Bertelsen M.F."/>
            <person name="Dixon D."/>
            <person name="Pyecroft S."/>
            <person name="Helgen K.M."/>
            <person name="Lesk A.M."/>
            <person name="Pringle T.H."/>
            <person name="Patterson N."/>
            <person name="Zhang Y."/>
            <person name="Kreiss A."/>
            <person name="Woods G.M."/>
            <person name="Jones M.E."/>
            <person name="Schuster S.C."/>
        </authorList>
    </citation>
    <scope>NUCLEOTIDE SEQUENCE [LARGE SCALE GENOMIC DNA]</scope>
</reference>
<dbReference type="Pfam" id="PF04515">
    <property type="entry name" value="Choline_transpo"/>
    <property type="match status" value="1"/>
</dbReference>
<protein>
    <recommendedName>
        <fullName evidence="12">Choline transporter-like protein</fullName>
    </recommendedName>
</protein>
<feature type="transmembrane region" description="Helical" evidence="12">
    <location>
        <begin position="341"/>
        <end position="362"/>
    </location>
</feature>
<dbReference type="AlphaFoldDB" id="A0A7N4PQC2"/>
<dbReference type="Proteomes" id="UP000007648">
    <property type="component" value="Unassembled WGS sequence"/>
</dbReference>
<sequence>MGQVQGTQREPGAEAALQEPAAELLRGPREGAGPWGARAGGGGQRTRPSSLHLFPLSVPRSCTDVLCCLFFTVVIFGYVLLGLLAWTYGDAKKVAYVTDSRGQFCGQRNTNNAKKHFLFYFNILRCANPSMLPKLQCPTRQVCVSECPDRFLTLVDVQKDHADNSSQWEYYRQYCKPEVFRDDDCPAVIFPSRPFLKRCLPDFRNISGILTLKNKTTFLDGVGKLRNITELWEGVNGVNMVLMGRTIGVRVFEDFVKSWHWILIGLILAMISSLLFLMFLKYTAGVILWIFVFGVVILIAYGIWACYSEFHHLHTKPGTPTLYEIGFQSDLRAYLKLKHTWLIFMILLCILEVIVLLALLFLRKRIQIAVALLKEASKAIGHIPHSLFFPLVTFFLVLMCIAYCTVIAVYPSISDISALPSEGQDCPSGPSSECPGVQCTFAFYGGKAFFYQYVLIFHIFNGFVFLWLVNFSIALGQCTLAGAFASYYWAFQKPNDIPPHPICAAFGRALRYHTGSLALGSLILSVVQFLRLILEYLDRRLKGKRHSCAKFLLCCLKCCFWCLEKFLKFINRNTYIMIAIYGENFCASAKDAFMLVMRNVVRVAVLDKVTEFTLWTGKLLISAGILGFLFFTKSLPFSAPTLNYYWIPLLVTIFGSYLIAHGFFSVFAMCVDTLFLCFCEDLERNDGSLERPYYMSPKLLQILGKKQVTQEN</sequence>
<evidence type="ECO:0000256" key="12">
    <source>
        <dbReference type="RuleBase" id="RU368066"/>
    </source>
</evidence>
<feature type="transmembrane region" description="Helical" evidence="12">
    <location>
        <begin position="612"/>
        <end position="632"/>
    </location>
</feature>
<feature type="transmembrane region" description="Helical" evidence="12">
    <location>
        <begin position="450"/>
        <end position="469"/>
    </location>
</feature>
<evidence type="ECO:0000256" key="4">
    <source>
        <dbReference type="ARBA" id="ARBA00022449"/>
    </source>
</evidence>
<feature type="transmembrane region" description="Helical" evidence="12">
    <location>
        <begin position="259"/>
        <end position="279"/>
    </location>
</feature>
<dbReference type="InParanoid" id="A0A7N4PQC2"/>
<keyword evidence="8 12" id="KW-0472">Membrane</keyword>
<feature type="transmembrane region" description="Helical" evidence="12">
    <location>
        <begin position="517"/>
        <end position="537"/>
    </location>
</feature>
<evidence type="ECO:0000256" key="11">
    <source>
        <dbReference type="ARBA" id="ARBA00037726"/>
    </source>
</evidence>
<evidence type="ECO:0000313" key="14">
    <source>
        <dbReference type="Proteomes" id="UP000007648"/>
    </source>
</evidence>
<keyword evidence="3" id="KW-0813">Transport</keyword>
<evidence type="ECO:0000256" key="9">
    <source>
        <dbReference type="ARBA" id="ARBA00023180"/>
    </source>
</evidence>
<gene>
    <name evidence="13" type="primary">SLC44A5</name>
</gene>
<comment type="function">
    <text evidence="11">Choline/H+ antiporter.</text>
</comment>
<dbReference type="PANTHER" id="PTHR12385:SF42">
    <property type="entry name" value="CHOLINE TRANSPORTER-LIKE PROTEIN 5"/>
    <property type="match status" value="1"/>
</dbReference>
<comment type="similarity">
    <text evidence="2 12">Belongs to the CTL (choline transporter-like) family.</text>
</comment>
<dbReference type="GeneTree" id="ENSGT00940000156600"/>
<keyword evidence="6 12" id="KW-0812">Transmembrane</keyword>
<keyword evidence="14" id="KW-1185">Reference proteome</keyword>
<dbReference type="PANTHER" id="PTHR12385">
    <property type="entry name" value="CHOLINE TRANSPORTER-LIKE (SLC FAMILY 44)"/>
    <property type="match status" value="1"/>
</dbReference>
<evidence type="ECO:0000256" key="3">
    <source>
        <dbReference type="ARBA" id="ARBA00022448"/>
    </source>
</evidence>
<feature type="transmembrane region" description="Helical" evidence="12">
    <location>
        <begin position="383"/>
        <end position="410"/>
    </location>
</feature>
<evidence type="ECO:0000256" key="2">
    <source>
        <dbReference type="ARBA" id="ARBA00007168"/>
    </source>
</evidence>
<reference evidence="13" key="2">
    <citation type="submission" date="2025-08" db="UniProtKB">
        <authorList>
            <consortium name="Ensembl"/>
        </authorList>
    </citation>
    <scope>IDENTIFICATION</scope>
</reference>
<accession>A0A7N4PQC2</accession>
<keyword evidence="7 12" id="KW-1133">Transmembrane helix</keyword>
<dbReference type="Ensembl" id="ENSSHAT00000024290.1">
    <property type="protein sequence ID" value="ENSSHAP00000040721.1"/>
    <property type="gene ID" value="ENSSHAG00000004706.2"/>
</dbReference>
<proteinExistence type="inferred from homology"/>
<evidence type="ECO:0000256" key="8">
    <source>
        <dbReference type="ARBA" id="ARBA00023136"/>
    </source>
</evidence>
<keyword evidence="5" id="KW-1003">Cell membrane</keyword>
<dbReference type="GO" id="GO:0015297">
    <property type="term" value="F:antiporter activity"/>
    <property type="evidence" value="ECO:0007669"/>
    <property type="project" value="UniProtKB-KW"/>
</dbReference>
<feature type="transmembrane region" description="Helical" evidence="12">
    <location>
        <begin position="474"/>
        <end position="491"/>
    </location>
</feature>